<protein>
    <submittedName>
        <fullName evidence="1">Uncharacterized protein</fullName>
    </submittedName>
</protein>
<dbReference type="Proteomes" id="UP001412067">
    <property type="component" value="Unassembled WGS sequence"/>
</dbReference>
<dbReference type="InterPro" id="IPR036249">
    <property type="entry name" value="Thioredoxin-like_sf"/>
</dbReference>
<dbReference type="EMBL" id="JBBWWR010000006">
    <property type="protein sequence ID" value="KAK8965520.1"/>
    <property type="molecule type" value="Genomic_DNA"/>
</dbReference>
<accession>A0ABR2MN77</accession>
<dbReference type="SUPFAM" id="SSF52833">
    <property type="entry name" value="Thioredoxin-like"/>
    <property type="match status" value="1"/>
</dbReference>
<name>A0ABR2MN77_9ASPA</name>
<evidence type="ECO:0000313" key="2">
    <source>
        <dbReference type="Proteomes" id="UP001412067"/>
    </source>
</evidence>
<evidence type="ECO:0000313" key="1">
    <source>
        <dbReference type="EMBL" id="KAK8965520.1"/>
    </source>
</evidence>
<gene>
    <name evidence="1" type="ORF">KSP40_PGU006377</name>
</gene>
<dbReference type="Gene3D" id="3.40.30.10">
    <property type="entry name" value="Glutaredoxin"/>
    <property type="match status" value="1"/>
</dbReference>
<organism evidence="1 2">
    <name type="scientific">Platanthera guangdongensis</name>
    <dbReference type="NCBI Taxonomy" id="2320717"/>
    <lineage>
        <taxon>Eukaryota</taxon>
        <taxon>Viridiplantae</taxon>
        <taxon>Streptophyta</taxon>
        <taxon>Embryophyta</taxon>
        <taxon>Tracheophyta</taxon>
        <taxon>Spermatophyta</taxon>
        <taxon>Magnoliopsida</taxon>
        <taxon>Liliopsida</taxon>
        <taxon>Asparagales</taxon>
        <taxon>Orchidaceae</taxon>
        <taxon>Orchidoideae</taxon>
        <taxon>Orchideae</taxon>
        <taxon>Orchidinae</taxon>
        <taxon>Platanthera</taxon>
    </lineage>
</organism>
<reference evidence="1 2" key="1">
    <citation type="journal article" date="2022" name="Nat. Plants">
        <title>Genomes of leafy and leafless Platanthera orchids illuminate the evolution of mycoheterotrophy.</title>
        <authorList>
            <person name="Li M.H."/>
            <person name="Liu K.W."/>
            <person name="Li Z."/>
            <person name="Lu H.C."/>
            <person name="Ye Q.L."/>
            <person name="Zhang D."/>
            <person name="Wang J.Y."/>
            <person name="Li Y.F."/>
            <person name="Zhong Z.M."/>
            <person name="Liu X."/>
            <person name="Yu X."/>
            <person name="Liu D.K."/>
            <person name="Tu X.D."/>
            <person name="Liu B."/>
            <person name="Hao Y."/>
            <person name="Liao X.Y."/>
            <person name="Jiang Y.T."/>
            <person name="Sun W.H."/>
            <person name="Chen J."/>
            <person name="Chen Y.Q."/>
            <person name="Ai Y."/>
            <person name="Zhai J.W."/>
            <person name="Wu S.S."/>
            <person name="Zhou Z."/>
            <person name="Hsiao Y.Y."/>
            <person name="Wu W.L."/>
            <person name="Chen Y.Y."/>
            <person name="Lin Y.F."/>
            <person name="Hsu J.L."/>
            <person name="Li C.Y."/>
            <person name="Wang Z.W."/>
            <person name="Zhao X."/>
            <person name="Zhong W.Y."/>
            <person name="Ma X.K."/>
            <person name="Ma L."/>
            <person name="Huang J."/>
            <person name="Chen G.Z."/>
            <person name="Huang M.Z."/>
            <person name="Huang L."/>
            <person name="Peng D.H."/>
            <person name="Luo Y.B."/>
            <person name="Zou S.Q."/>
            <person name="Chen S.P."/>
            <person name="Lan S."/>
            <person name="Tsai W.C."/>
            <person name="Van de Peer Y."/>
            <person name="Liu Z.J."/>
        </authorList>
    </citation>
    <scope>NUCLEOTIDE SEQUENCE [LARGE SCALE GENOMIC DNA]</scope>
    <source>
        <strain evidence="1">Lor288</strain>
    </source>
</reference>
<keyword evidence="2" id="KW-1185">Reference proteome</keyword>
<comment type="caution">
    <text evidence="1">The sequence shown here is derived from an EMBL/GenBank/DDBJ whole genome shotgun (WGS) entry which is preliminary data.</text>
</comment>
<proteinExistence type="predicted"/>
<sequence length="204" mass="22569">MRRWGRPWISGDSDTHEDFRPASKLEGSGFSVHDVVQQDVKINPVMIYMKGVPDAPRCGFSALAHSFLQSFLHLLIATSIEARASPQLLPQQYHTVFDVGDNNSTSFLRIVIYYSDSDIFDNISFSNIIYSTIVNFSILLKPLYHTQGFRSMIRKRSRVSEREAVADATACGKPFFGAPGAAAFLEIQCGLAAIYIVAATGGVR</sequence>